<dbReference type="InterPro" id="IPR009057">
    <property type="entry name" value="Homeodomain-like_sf"/>
</dbReference>
<dbReference type="PROSITE" id="PS01124">
    <property type="entry name" value="HTH_ARAC_FAMILY_2"/>
    <property type="match status" value="1"/>
</dbReference>
<dbReference type="InterPro" id="IPR020449">
    <property type="entry name" value="Tscrpt_reg_AraC-type_HTH"/>
</dbReference>
<dbReference type="InterPro" id="IPR011110">
    <property type="entry name" value="Reg_prop"/>
</dbReference>
<evidence type="ECO:0000256" key="3">
    <source>
        <dbReference type="ARBA" id="ARBA00023163"/>
    </source>
</evidence>
<evidence type="ECO:0000313" key="5">
    <source>
        <dbReference type="Proteomes" id="UP000294527"/>
    </source>
</evidence>
<dbReference type="PANTHER" id="PTHR43280">
    <property type="entry name" value="ARAC-FAMILY TRANSCRIPTIONAL REGULATOR"/>
    <property type="match status" value="1"/>
</dbReference>
<comment type="caution">
    <text evidence="4">The sequence shown here is derived from an EMBL/GenBank/DDBJ whole genome shotgun (WGS) entry which is preliminary data.</text>
</comment>
<dbReference type="InterPro" id="IPR013783">
    <property type="entry name" value="Ig-like_fold"/>
</dbReference>
<dbReference type="PROSITE" id="PS00041">
    <property type="entry name" value="HTH_ARAC_FAMILY_1"/>
    <property type="match status" value="1"/>
</dbReference>
<dbReference type="InterPro" id="IPR015943">
    <property type="entry name" value="WD40/YVTN_repeat-like_dom_sf"/>
</dbReference>
<dbReference type="SUPFAM" id="SSF101898">
    <property type="entry name" value="NHL repeat"/>
    <property type="match status" value="1"/>
</dbReference>
<proteinExistence type="predicted"/>
<dbReference type="EMBL" id="SLTU01000002">
    <property type="protein sequence ID" value="TDA73041.1"/>
    <property type="molecule type" value="Genomic_DNA"/>
</dbReference>
<dbReference type="SUPFAM" id="SSF46689">
    <property type="entry name" value="Homeodomain-like"/>
    <property type="match status" value="1"/>
</dbReference>
<dbReference type="InterPro" id="IPR018062">
    <property type="entry name" value="HTH_AraC-typ_CS"/>
</dbReference>
<dbReference type="InterPro" id="IPR018060">
    <property type="entry name" value="HTH_AraC"/>
</dbReference>
<evidence type="ECO:0000256" key="1">
    <source>
        <dbReference type="ARBA" id="ARBA00023015"/>
    </source>
</evidence>
<dbReference type="Proteomes" id="UP000294527">
    <property type="component" value="Unassembled WGS sequence"/>
</dbReference>
<dbReference type="Gene3D" id="1.10.10.60">
    <property type="entry name" value="Homeodomain-like"/>
    <property type="match status" value="1"/>
</dbReference>
<dbReference type="PRINTS" id="PR00032">
    <property type="entry name" value="HTHARAC"/>
</dbReference>
<protein>
    <submittedName>
        <fullName evidence="4">Helix-turn-helix domain-containing protein</fullName>
    </submittedName>
</protein>
<dbReference type="GO" id="GO:0043565">
    <property type="term" value="F:sequence-specific DNA binding"/>
    <property type="evidence" value="ECO:0007669"/>
    <property type="project" value="InterPro"/>
</dbReference>
<dbReference type="Pfam" id="PF12833">
    <property type="entry name" value="HTH_18"/>
    <property type="match status" value="1"/>
</dbReference>
<dbReference type="GO" id="GO:0003700">
    <property type="term" value="F:DNA-binding transcription factor activity"/>
    <property type="evidence" value="ECO:0007669"/>
    <property type="project" value="InterPro"/>
</dbReference>
<dbReference type="AlphaFoldDB" id="A0A4R4I4F5"/>
<sequence>MCFYMQRCLLLVLIVLMLVVKVWGEPVCEILYFNELKGLPSNHITRIIQDKQGAIWMATWNGLCLYDGYEFHTYKSNDALSTSDRFRNVVMEEDGNFVCAIDDDFFNFNVVSHVFSRLNGVEKEYAKQKMTLHPLQIKTEISLTDDFGTRWQIAFDGRISYCGQDDNTFTNMPDRIKLNHITGFFIDRQKCLWIYGHDGVCRIAFFDNNIHRLAFSGGAAVKCLFSDSDGQSFWMASSNGMVRYYADLQSSPQYLDAQGHLSNKMDHFGRKVYCMDRFDDKLWLGCKGEGVFVLGKTLENILPDLDVYSFECDSLERLWVATMDDGLKVIQKGEHYIIYNVETPMKSIRRLLLTSSGELLLAGPEGLAVAKIDKDLQKMKFHLYLNQPDNEASLPSNAVMSLLESSSGRIYVGTESRGLCYMEEDKQSFHRMSHYQNVILSLSEWDGKIWIVSSNRIENVDESTNTRTVYDHYPYPINVSHGECAPLITAEGKWLVPVSSGVYVMDMKQYIAKRYVPPLVILNASVDGYRHGLQGDTLLLSPDERNLSVQFAALDYIYNENIVYAYRFMKEGEENTNWIDLGEQHSLTLMDICPGEYVLEMRSTDASGGWADNIRHIKVFVEPKFSETVLAKVLLIMVVVVGWGYIIRYLKVIKRRQREIADTYLKLIEENARIRESEVTTLRRRKSVIGVAPNHKQAETQTTILAVEQLSEYDNEFLSRVSAFVEENLSNANATIDDMALATITSKSVLYRKMKLLTGNSPMDFLASARIREACHLLESTQLLVKDISSRCGYTSQRYFSRAFKRDLNMSPSEYRDTHKILN</sequence>
<accession>A0A4R4I4F5</accession>
<dbReference type="PANTHER" id="PTHR43280:SF28">
    <property type="entry name" value="HTH-TYPE TRANSCRIPTIONAL ACTIVATOR RHAS"/>
    <property type="match status" value="1"/>
</dbReference>
<organism evidence="4 5">
    <name type="scientific">Phocaeicola dorei</name>
    <dbReference type="NCBI Taxonomy" id="357276"/>
    <lineage>
        <taxon>Bacteria</taxon>
        <taxon>Pseudomonadati</taxon>
        <taxon>Bacteroidota</taxon>
        <taxon>Bacteroidia</taxon>
        <taxon>Bacteroidales</taxon>
        <taxon>Bacteroidaceae</taxon>
        <taxon>Phocaeicola</taxon>
    </lineage>
</organism>
<dbReference type="InterPro" id="IPR011123">
    <property type="entry name" value="Y_Y_Y"/>
</dbReference>
<dbReference type="Pfam" id="PF07494">
    <property type="entry name" value="Reg_prop"/>
    <property type="match status" value="2"/>
</dbReference>
<keyword evidence="3" id="KW-0804">Transcription</keyword>
<evidence type="ECO:0000313" key="4">
    <source>
        <dbReference type="EMBL" id="TDA73041.1"/>
    </source>
</evidence>
<dbReference type="Gene3D" id="2.130.10.10">
    <property type="entry name" value="YVTN repeat-like/Quinoprotein amine dehydrogenase"/>
    <property type="match status" value="2"/>
</dbReference>
<dbReference type="Pfam" id="PF07495">
    <property type="entry name" value="Y_Y_Y"/>
    <property type="match status" value="1"/>
</dbReference>
<dbReference type="SMART" id="SM00342">
    <property type="entry name" value="HTH_ARAC"/>
    <property type="match status" value="1"/>
</dbReference>
<reference evidence="4 5" key="1">
    <citation type="journal article" date="2019" name="Nat. Microbiol.">
        <title>Genomic variation and strain-specific functional adaptation in the human gut microbiome during early life.</title>
        <authorList>
            <person name="Vatanen T."/>
            <person name="Plichta D.R."/>
            <person name="Somani J."/>
            <person name="Munch P.C."/>
            <person name="Arthur T.D."/>
            <person name="Hall A.B."/>
            <person name="Rudolf S."/>
            <person name="Oakeley E.J."/>
            <person name="Ke X."/>
            <person name="Young R.A."/>
            <person name="Haiser H.J."/>
            <person name="Kolde R."/>
            <person name="Yassour M."/>
            <person name="Luopajarvi K."/>
            <person name="Siljander H."/>
            <person name="Virtanen S.M."/>
            <person name="Ilonen J."/>
            <person name="Uibo R."/>
            <person name="Tillmann V."/>
            <person name="Mokurov S."/>
            <person name="Dorshakova N."/>
            <person name="Porter J.A."/>
            <person name="McHardy A.C."/>
            <person name="Lahdesmaki H."/>
            <person name="Vlamakis H."/>
            <person name="Huttenhower C."/>
            <person name="Knip M."/>
            <person name="Xavier R.J."/>
        </authorList>
    </citation>
    <scope>NUCLEOTIDE SEQUENCE [LARGE SCALE GENOMIC DNA]</scope>
    <source>
        <strain evidence="4 5">RJX1047</strain>
    </source>
</reference>
<keyword evidence="2" id="KW-0238">DNA-binding</keyword>
<keyword evidence="1" id="KW-0805">Transcription regulation</keyword>
<evidence type="ECO:0000256" key="2">
    <source>
        <dbReference type="ARBA" id="ARBA00023125"/>
    </source>
</evidence>
<dbReference type="Gene3D" id="2.60.40.10">
    <property type="entry name" value="Immunoglobulins"/>
    <property type="match status" value="1"/>
</dbReference>
<name>A0A4R4I4F5_9BACT</name>
<gene>
    <name evidence="4" type="ORF">E1I98_16690</name>
</gene>